<accession>A0A346PHV5</accession>
<feature type="compositionally biased region" description="Acidic residues" evidence="1">
    <location>
        <begin position="93"/>
        <end position="108"/>
    </location>
</feature>
<organism evidence="4 5">
    <name type="scientific">Natrarchaeobaculum sulfurireducens</name>
    <dbReference type="NCBI Taxonomy" id="2044521"/>
    <lineage>
        <taxon>Archaea</taxon>
        <taxon>Methanobacteriati</taxon>
        <taxon>Methanobacteriota</taxon>
        <taxon>Stenosarchaea group</taxon>
        <taxon>Halobacteria</taxon>
        <taxon>Halobacteriales</taxon>
        <taxon>Natrialbaceae</taxon>
        <taxon>Natrarchaeobaculum</taxon>
    </lineage>
</organism>
<feature type="domain" description="DUF7312" evidence="3">
    <location>
        <begin position="79"/>
        <end position="143"/>
    </location>
</feature>
<dbReference type="AlphaFoldDB" id="A0A346PHV5"/>
<dbReference type="RefSeq" id="WP_117365921.1">
    <property type="nucleotide sequence ID" value="NZ_CP024047.1"/>
</dbReference>
<sequence length="149" mass="16052">MADEASGNDRDEDDDADEFMSSPTDPTARRGDRETDHTWQPSARPLSSDEDATDEDGSSRPGSTASSYDGFDDSSGDPDDRARIRLDLSREDDREEGSSDDQLDDDSYGPEPSSAPVEAGEPRLENVVFVLLGAIAMLLVVGRVVAIPT</sequence>
<keyword evidence="2" id="KW-0472">Membrane</keyword>
<feature type="compositionally biased region" description="Basic and acidic residues" evidence="1">
    <location>
        <begin position="78"/>
        <end position="92"/>
    </location>
</feature>
<evidence type="ECO:0000313" key="5">
    <source>
        <dbReference type="Proteomes" id="UP000258707"/>
    </source>
</evidence>
<proteinExistence type="predicted"/>
<name>A0A346PHV5_9EURY</name>
<keyword evidence="2" id="KW-1133">Transmembrane helix</keyword>
<reference evidence="5" key="1">
    <citation type="submission" date="2017-10" db="EMBL/GenBank/DDBJ databases">
        <title>Phenotypic and genomic properties of facultatively anaerobic sulfur-reducing natronoarchaea from hypersaline soda lakes.</title>
        <authorList>
            <person name="Sorokin D.Y."/>
            <person name="Kublanov I.V."/>
            <person name="Roman P."/>
            <person name="Sinninghe Damste J.S."/>
            <person name="Golyshin P.N."/>
            <person name="Rojo D."/>
            <person name="Ciordia S."/>
            <person name="Mena Md.C."/>
            <person name="Ferrer M."/>
            <person name="Messina E."/>
            <person name="Smedile F."/>
            <person name="La Spada G."/>
            <person name="La Cono V."/>
            <person name="Yakimov M.M."/>
        </authorList>
    </citation>
    <scope>NUCLEOTIDE SEQUENCE [LARGE SCALE GENOMIC DNA]</scope>
    <source>
        <strain evidence="5">AArc1</strain>
    </source>
</reference>
<evidence type="ECO:0000313" key="4">
    <source>
        <dbReference type="EMBL" id="AXR79100.1"/>
    </source>
</evidence>
<gene>
    <name evidence="4" type="ORF">AArc1_2788</name>
</gene>
<dbReference type="EMBL" id="CP024047">
    <property type="protein sequence ID" value="AXR79100.1"/>
    <property type="molecule type" value="Genomic_DNA"/>
</dbReference>
<evidence type="ECO:0000259" key="3">
    <source>
        <dbReference type="Pfam" id="PF23994"/>
    </source>
</evidence>
<feature type="region of interest" description="Disordered" evidence="1">
    <location>
        <begin position="1"/>
        <end position="122"/>
    </location>
</feature>
<protein>
    <recommendedName>
        <fullName evidence="3">DUF7312 domain-containing protein</fullName>
    </recommendedName>
</protein>
<evidence type="ECO:0000256" key="1">
    <source>
        <dbReference type="SAM" id="MobiDB-lite"/>
    </source>
</evidence>
<dbReference type="InterPro" id="IPR055736">
    <property type="entry name" value="DUF7312"/>
</dbReference>
<dbReference type="GeneID" id="37639562"/>
<dbReference type="KEGG" id="nan:AArc1_2788"/>
<dbReference type="Pfam" id="PF23994">
    <property type="entry name" value="DUF7312"/>
    <property type="match status" value="1"/>
</dbReference>
<feature type="transmembrane region" description="Helical" evidence="2">
    <location>
        <begin position="127"/>
        <end position="146"/>
    </location>
</feature>
<keyword evidence="2" id="KW-0812">Transmembrane</keyword>
<dbReference type="Proteomes" id="UP000258707">
    <property type="component" value="Chromosome"/>
</dbReference>
<evidence type="ECO:0000256" key="2">
    <source>
        <dbReference type="SAM" id="Phobius"/>
    </source>
</evidence>
<feature type="compositionally biased region" description="Basic and acidic residues" evidence="1">
    <location>
        <begin position="27"/>
        <end position="37"/>
    </location>
</feature>